<dbReference type="RefSeq" id="WP_200612299.1">
    <property type="nucleotide sequence ID" value="NZ_JAEHHL010000010.1"/>
</dbReference>
<evidence type="ECO:0000256" key="1">
    <source>
        <dbReference type="ARBA" id="ARBA00007749"/>
    </source>
</evidence>
<dbReference type="PANTHER" id="PTHR42978:SF6">
    <property type="entry name" value="QUORUM-QUENCHING LACTONASE YTNP-RELATED"/>
    <property type="match status" value="1"/>
</dbReference>
<dbReference type="CDD" id="cd07720">
    <property type="entry name" value="OPHC2-like_MBL-fold"/>
    <property type="match status" value="1"/>
</dbReference>
<keyword evidence="4" id="KW-0862">Zinc</keyword>
<dbReference type="AlphaFoldDB" id="A0A8J7MB05"/>
<dbReference type="SMART" id="SM00849">
    <property type="entry name" value="Lactamase_B"/>
    <property type="match status" value="1"/>
</dbReference>
<feature type="domain" description="Metallo-beta-lactamase" evidence="6">
    <location>
        <begin position="97"/>
        <end position="298"/>
    </location>
</feature>
<dbReference type="PROSITE" id="PS51318">
    <property type="entry name" value="TAT"/>
    <property type="match status" value="1"/>
</dbReference>
<evidence type="ECO:0000256" key="2">
    <source>
        <dbReference type="ARBA" id="ARBA00022723"/>
    </source>
</evidence>
<dbReference type="InterPro" id="IPR051013">
    <property type="entry name" value="MBL_superfamily_lactonases"/>
</dbReference>
<dbReference type="InterPro" id="IPR006311">
    <property type="entry name" value="TAT_signal"/>
</dbReference>
<sequence>MTNQPVFDRRALMLGAAGLGLAAALPAGAARAAIPMQGLHRPGVYRFMVGTFEVTAIHDGAIQLDGPHPIFGQNVEASDVAELAAANFLPSDRMEIGFTVTLVNTGEKLILMDAGNGAGRRPNAGRLLAVLGELGVAPEAVDIVALTHFHPDHIGGLMEDGKPAFPNATYVIGQVEYDFWTDPAHLENEQMKGRVELIQSNVVPLAEKATFIKGGDAVVSGIEAVESFGHTPGHLCYHLESDGKRLLVTGDVANHYVMSLQRPDWHVRFDMDKEMAVAARKQVFGMVAADKIPFIGYHMPAPSVGYVEPMGDGFRYVAAGYQLNL</sequence>
<evidence type="ECO:0000256" key="4">
    <source>
        <dbReference type="ARBA" id="ARBA00022833"/>
    </source>
</evidence>
<proteinExistence type="inferred from homology"/>
<reference evidence="7" key="1">
    <citation type="submission" date="2020-12" db="EMBL/GenBank/DDBJ databases">
        <title>Bacterial taxonomy.</title>
        <authorList>
            <person name="Pan X."/>
        </authorList>
    </citation>
    <scope>NUCLEOTIDE SEQUENCE</scope>
    <source>
        <strain evidence="7">M0105</strain>
    </source>
</reference>
<keyword evidence="8" id="KW-1185">Reference proteome</keyword>
<gene>
    <name evidence="7" type="ORF">H0I76_16460</name>
</gene>
<protein>
    <submittedName>
        <fullName evidence="7">MBL fold metallo-hydrolase</fullName>
    </submittedName>
</protein>
<dbReference type="Pfam" id="PF00753">
    <property type="entry name" value="Lactamase_B"/>
    <property type="match status" value="1"/>
</dbReference>
<dbReference type="Proteomes" id="UP000655420">
    <property type="component" value="Unassembled WGS sequence"/>
</dbReference>
<feature type="signal peptide" evidence="5">
    <location>
        <begin position="1"/>
        <end position="29"/>
    </location>
</feature>
<dbReference type="PANTHER" id="PTHR42978">
    <property type="entry name" value="QUORUM-QUENCHING LACTONASE YTNP-RELATED-RELATED"/>
    <property type="match status" value="1"/>
</dbReference>
<comment type="caution">
    <text evidence="7">The sequence shown here is derived from an EMBL/GenBank/DDBJ whole genome shotgun (WGS) entry which is preliminary data.</text>
</comment>
<organism evidence="7 8">
    <name type="scientific">Thermohalobaculum xanthum</name>
    <dbReference type="NCBI Taxonomy" id="2753746"/>
    <lineage>
        <taxon>Bacteria</taxon>
        <taxon>Pseudomonadati</taxon>
        <taxon>Pseudomonadota</taxon>
        <taxon>Alphaproteobacteria</taxon>
        <taxon>Rhodobacterales</taxon>
        <taxon>Paracoccaceae</taxon>
        <taxon>Thermohalobaculum</taxon>
    </lineage>
</organism>
<dbReference type="EMBL" id="JAEHHL010000010">
    <property type="protein sequence ID" value="MBK0400794.1"/>
    <property type="molecule type" value="Genomic_DNA"/>
</dbReference>
<dbReference type="Gene3D" id="3.60.15.10">
    <property type="entry name" value="Ribonuclease Z/Hydroxyacylglutathione hydrolase-like"/>
    <property type="match status" value="1"/>
</dbReference>
<comment type="similarity">
    <text evidence="1">Belongs to the metallo-beta-lactamase superfamily.</text>
</comment>
<evidence type="ECO:0000256" key="3">
    <source>
        <dbReference type="ARBA" id="ARBA00022801"/>
    </source>
</evidence>
<dbReference type="InterPro" id="IPR001279">
    <property type="entry name" value="Metallo-B-lactamas"/>
</dbReference>
<dbReference type="GO" id="GO:0046872">
    <property type="term" value="F:metal ion binding"/>
    <property type="evidence" value="ECO:0007669"/>
    <property type="project" value="UniProtKB-KW"/>
</dbReference>
<evidence type="ECO:0000256" key="5">
    <source>
        <dbReference type="SAM" id="SignalP"/>
    </source>
</evidence>
<evidence type="ECO:0000259" key="6">
    <source>
        <dbReference type="SMART" id="SM00849"/>
    </source>
</evidence>
<keyword evidence="2" id="KW-0479">Metal-binding</keyword>
<dbReference type="GO" id="GO:0016787">
    <property type="term" value="F:hydrolase activity"/>
    <property type="evidence" value="ECO:0007669"/>
    <property type="project" value="UniProtKB-KW"/>
</dbReference>
<name>A0A8J7MB05_9RHOB</name>
<accession>A0A8J7MB05</accession>
<keyword evidence="3" id="KW-0378">Hydrolase</keyword>
<dbReference type="SUPFAM" id="SSF56281">
    <property type="entry name" value="Metallo-hydrolase/oxidoreductase"/>
    <property type="match status" value="1"/>
</dbReference>
<keyword evidence="5" id="KW-0732">Signal</keyword>
<evidence type="ECO:0000313" key="7">
    <source>
        <dbReference type="EMBL" id="MBK0400794.1"/>
    </source>
</evidence>
<evidence type="ECO:0000313" key="8">
    <source>
        <dbReference type="Proteomes" id="UP000655420"/>
    </source>
</evidence>
<feature type="chain" id="PRO_5035267730" evidence="5">
    <location>
        <begin position="30"/>
        <end position="325"/>
    </location>
</feature>
<dbReference type="InterPro" id="IPR036866">
    <property type="entry name" value="RibonucZ/Hydroxyglut_hydro"/>
</dbReference>